<gene>
    <name evidence="1" type="primary">LAS1</name>
    <name evidence="1" type="ORF">M8818_000390</name>
</gene>
<keyword evidence="2" id="KW-1185">Reference proteome</keyword>
<sequence length="591" mass="65473">MLGLNVFLKEDVPKFEDSGGTPNVGQLRHTKTDVFQERRDTYRQDVNQFGIFHFFGPFSGTKSQPNHTNPPKLPNTHPTSTRPRNPATMSPNTTTHATTTPWRTATELHAVRTSLYTPSTPSDRASAISLISAWKTRGNLPHAIESTAHLFSALQFHEAQGNFPSPSTTPASFSASKSASAAPPSATPTAPPAASATTIYALRATYTLALSRFVTGLADLGRRRENAYSMYEVARSIGLPAHFVELRHESAHEEMPGLRRLARAAEEALGWLWGVYWAQLPAGEEGSGSAGGLDKVFGKRVGTMNLHEPGGEGQREKFRETVRGELKAFRKERKGQLAAGKAKTKKSTAYVDKFARSFLKLMWHERDWEDVCTVLVDEGMIIPGPRRSFPLDALPPGWTHDDDLPHNVAAPMSGAYVLWDHLLMSISGDKRFLPVLYKHLINQLTAVSHMDPELDTRKAGLYNWLRRLIASETWFDSHAEEKELQAMLFRECCMNPGLWTQKLGECLLEWGKADVVKDWEEMFKASLPGGGAELDTHGQNPYDFDNTTDEEGLAEVVLEPEEGMQDAGTGAGGWRRDTETWRPVPIGVALS</sequence>
<organism evidence="1 2">
    <name type="scientific">Zalaria obscura</name>
    <dbReference type="NCBI Taxonomy" id="2024903"/>
    <lineage>
        <taxon>Eukaryota</taxon>
        <taxon>Fungi</taxon>
        <taxon>Dikarya</taxon>
        <taxon>Ascomycota</taxon>
        <taxon>Pezizomycotina</taxon>
        <taxon>Dothideomycetes</taxon>
        <taxon>Dothideomycetidae</taxon>
        <taxon>Dothideales</taxon>
        <taxon>Zalariaceae</taxon>
        <taxon>Zalaria</taxon>
    </lineage>
</organism>
<reference evidence="1" key="1">
    <citation type="submission" date="2024-02" db="EMBL/GenBank/DDBJ databases">
        <title>Metagenome Assembled Genome of Zalaria obscura JY119.</title>
        <authorList>
            <person name="Vighnesh L."/>
            <person name="Jagadeeshwari U."/>
            <person name="Venkata Ramana C."/>
            <person name="Sasikala C."/>
        </authorList>
    </citation>
    <scope>NUCLEOTIDE SEQUENCE</scope>
    <source>
        <strain evidence="1">JY119</strain>
    </source>
</reference>
<proteinExistence type="predicted"/>
<comment type="caution">
    <text evidence="1">The sequence shown here is derived from an EMBL/GenBank/DDBJ whole genome shotgun (WGS) entry which is preliminary data.</text>
</comment>
<evidence type="ECO:0000313" key="1">
    <source>
        <dbReference type="EMBL" id="KAK8219974.1"/>
    </source>
</evidence>
<protein>
    <submittedName>
        <fullName evidence="1">rRNA-processing protein las1</fullName>
    </submittedName>
</protein>
<name>A0ACC3SMT5_9PEZI</name>
<evidence type="ECO:0000313" key="2">
    <source>
        <dbReference type="Proteomes" id="UP001320706"/>
    </source>
</evidence>
<accession>A0ACC3SMT5</accession>
<dbReference type="Proteomes" id="UP001320706">
    <property type="component" value="Unassembled WGS sequence"/>
</dbReference>
<dbReference type="EMBL" id="JAMKPW020000002">
    <property type="protein sequence ID" value="KAK8219974.1"/>
    <property type="molecule type" value="Genomic_DNA"/>
</dbReference>